<feature type="compositionally biased region" description="Polar residues" evidence="1">
    <location>
        <begin position="177"/>
        <end position="189"/>
    </location>
</feature>
<feature type="region of interest" description="Disordered" evidence="1">
    <location>
        <begin position="101"/>
        <end position="127"/>
    </location>
</feature>
<keyword evidence="3" id="KW-1185">Reference proteome</keyword>
<accession>T1K0R9</accession>
<feature type="compositionally biased region" description="Polar residues" evidence="1">
    <location>
        <begin position="406"/>
        <end position="420"/>
    </location>
</feature>
<feature type="region of interest" description="Disordered" evidence="1">
    <location>
        <begin position="406"/>
        <end position="429"/>
    </location>
</feature>
<feature type="compositionally biased region" description="Low complexity" evidence="1">
    <location>
        <begin position="301"/>
        <end position="313"/>
    </location>
</feature>
<dbReference type="EMBL" id="CAEY01001145">
    <property type="status" value="NOT_ANNOTATED_CDS"/>
    <property type="molecule type" value="Genomic_DNA"/>
</dbReference>
<evidence type="ECO:0000256" key="1">
    <source>
        <dbReference type="SAM" id="MobiDB-lite"/>
    </source>
</evidence>
<proteinExistence type="predicted"/>
<dbReference type="AlphaFoldDB" id="T1K0R9"/>
<dbReference type="EnsemblMetazoa" id="tetur03g08780.1">
    <property type="protein sequence ID" value="tetur03g08780.1"/>
    <property type="gene ID" value="tetur03g08780"/>
</dbReference>
<feature type="region of interest" description="Disordered" evidence="1">
    <location>
        <begin position="293"/>
        <end position="313"/>
    </location>
</feature>
<dbReference type="Proteomes" id="UP000015104">
    <property type="component" value="Unassembled WGS sequence"/>
</dbReference>
<feature type="region of interest" description="Disordered" evidence="1">
    <location>
        <begin position="160"/>
        <end position="195"/>
    </location>
</feature>
<dbReference type="HOGENOM" id="CLU_636688_0_0_1"/>
<feature type="region of interest" description="Disordered" evidence="1">
    <location>
        <begin position="55"/>
        <end position="79"/>
    </location>
</feature>
<organism evidence="2 3">
    <name type="scientific">Tetranychus urticae</name>
    <name type="common">Two-spotted spider mite</name>
    <dbReference type="NCBI Taxonomy" id="32264"/>
    <lineage>
        <taxon>Eukaryota</taxon>
        <taxon>Metazoa</taxon>
        <taxon>Ecdysozoa</taxon>
        <taxon>Arthropoda</taxon>
        <taxon>Chelicerata</taxon>
        <taxon>Arachnida</taxon>
        <taxon>Acari</taxon>
        <taxon>Acariformes</taxon>
        <taxon>Trombidiformes</taxon>
        <taxon>Prostigmata</taxon>
        <taxon>Eleutherengona</taxon>
        <taxon>Raphignathae</taxon>
        <taxon>Tetranychoidea</taxon>
        <taxon>Tetranychidae</taxon>
        <taxon>Tetranychus</taxon>
    </lineage>
</organism>
<reference evidence="3" key="1">
    <citation type="submission" date="2011-08" db="EMBL/GenBank/DDBJ databases">
        <authorList>
            <person name="Rombauts S."/>
        </authorList>
    </citation>
    <scope>NUCLEOTIDE SEQUENCE</scope>
    <source>
        <strain evidence="3">London</strain>
    </source>
</reference>
<name>T1K0R9_TETUR</name>
<evidence type="ECO:0000313" key="3">
    <source>
        <dbReference type="Proteomes" id="UP000015104"/>
    </source>
</evidence>
<reference evidence="2" key="2">
    <citation type="submission" date="2015-06" db="UniProtKB">
        <authorList>
            <consortium name="EnsemblMetazoa"/>
        </authorList>
    </citation>
    <scope>IDENTIFICATION</scope>
</reference>
<evidence type="ECO:0000313" key="2">
    <source>
        <dbReference type="EnsemblMetazoa" id="tetur03g08780.1"/>
    </source>
</evidence>
<feature type="compositionally biased region" description="Polar residues" evidence="1">
    <location>
        <begin position="67"/>
        <end position="79"/>
    </location>
</feature>
<sequence>MFSVNYIPVFISILQISQVCLVESKLFGYDEILEIDLNTLKGLLAADKLGDSLKRSSVDSGPAAPSPANTGIQSPVSLPSNTQYSTLPLPLYFRKPNPVKKSPCDKVHGNSQKVHRTPLAATSSTVSSTHYGLSSGSTLLASPSSSVPSVGQKIEMAKNFSSTASRTHADSTAKPAKSNQTSSVPTAKSTEMVASESVSHGASTVLSQAAYAAASPNSHLAVAAPSASGYGAGNMQPIQGASIAQLPGLKPLAIEEHQKAAFHDFTGALENHELKPLTHQDVQNLPVVSHSALTGGPATAPQSQGGYSNQGNNNYGANPNQGYMQQFNGFAGAPGPASYNEGPAMGSFNGGFGGAQSFGGQHYGGANSGPSYGIPFFAPNTQSFGGMPNGGQFHNNVQSGISQSYGYPSGSHENSNNPGWNSPLRAFLR</sequence>
<protein>
    <submittedName>
        <fullName evidence="2">Uncharacterized protein</fullName>
    </submittedName>
</protein>